<dbReference type="Pfam" id="PF01370">
    <property type="entry name" value="Epimerase"/>
    <property type="match status" value="1"/>
</dbReference>
<dbReference type="SUPFAM" id="SSF51735">
    <property type="entry name" value="NAD(P)-binding Rossmann-fold domains"/>
    <property type="match status" value="1"/>
</dbReference>
<keyword evidence="2" id="KW-0560">Oxidoreductase</keyword>
<organism evidence="5 6">
    <name type="scientific">Natronocalculus amylovorans</name>
    <dbReference type="NCBI Taxonomy" id="2917812"/>
    <lineage>
        <taxon>Archaea</taxon>
        <taxon>Methanobacteriati</taxon>
        <taxon>Methanobacteriota</taxon>
        <taxon>Stenosarchaea group</taxon>
        <taxon>Halobacteria</taxon>
        <taxon>Halobacteriales</taxon>
        <taxon>Haloferacaceae</taxon>
        <taxon>Natronocalculus</taxon>
    </lineage>
</organism>
<accession>A0AAE3FXN1</accession>
<protein>
    <submittedName>
        <fullName evidence="5">NAD(P)-dependent oxidoreductase</fullName>
    </submittedName>
</protein>
<evidence type="ECO:0000256" key="3">
    <source>
        <dbReference type="ARBA" id="ARBA00023027"/>
    </source>
</evidence>
<dbReference type="PANTHER" id="PTHR43103:SF5">
    <property type="entry name" value="4-EPIMERASE, PUTATIVE (AFU_ORTHOLOGUE AFUA_7G00360)-RELATED"/>
    <property type="match status" value="1"/>
</dbReference>
<dbReference type="PANTHER" id="PTHR43103">
    <property type="entry name" value="NUCLEOSIDE-DIPHOSPHATE-SUGAR EPIMERASE"/>
    <property type="match status" value="1"/>
</dbReference>
<name>A0AAE3FXN1_9EURY</name>
<sequence>MNVLITGAHGTVGTSLVKHLPKQYSLTLLDRVEPPTDHPHADRETLVADVTDRDAMDTAVSGMDAIVHLAGDPRVTASYDSVERNNVRGTKVTLDAAAENGVRSVVFASSNHAVGRYETEHAPQLYDSSYELTVDHTSPVRPDSDYGASKVAGEAWMRLYAERHSMQCYSLRIGSVRSDPYDHPYGDAERAVSRGETTRGSEEYARLAARMKCTWLSQSDLAHLVACCLDDTTVEYETFYGVSGNEHTWFDLSHARETIGYDPKENGHAWTEPPQ</sequence>
<dbReference type="RefSeq" id="WP_250584092.1">
    <property type="nucleotide sequence ID" value="NZ_JAKRVX010000003.1"/>
</dbReference>
<dbReference type="Gene3D" id="3.40.50.720">
    <property type="entry name" value="NAD(P)-binding Rossmann-like Domain"/>
    <property type="match status" value="1"/>
</dbReference>
<evidence type="ECO:0000256" key="2">
    <source>
        <dbReference type="ARBA" id="ARBA00023002"/>
    </source>
</evidence>
<feature type="domain" description="NAD-dependent epimerase/dehydratase" evidence="4">
    <location>
        <begin position="3"/>
        <end position="179"/>
    </location>
</feature>
<proteinExistence type="inferred from homology"/>
<reference evidence="5" key="2">
    <citation type="submission" date="2022-02" db="EMBL/GenBank/DDBJ databases">
        <authorList>
            <person name="Elcheninov A.G."/>
            <person name="Sorokin D.Y."/>
            <person name="Kublanov I.V."/>
        </authorList>
    </citation>
    <scope>NUCLEOTIDE SEQUENCE</scope>
    <source>
        <strain evidence="5">AArc-St2</strain>
    </source>
</reference>
<keyword evidence="6" id="KW-1185">Reference proteome</keyword>
<dbReference type="EMBL" id="JAKRVX010000003">
    <property type="protein sequence ID" value="MCL9817101.1"/>
    <property type="molecule type" value="Genomic_DNA"/>
</dbReference>
<evidence type="ECO:0000256" key="1">
    <source>
        <dbReference type="ARBA" id="ARBA00007637"/>
    </source>
</evidence>
<comment type="caution">
    <text evidence="5">The sequence shown here is derived from an EMBL/GenBank/DDBJ whole genome shotgun (WGS) entry which is preliminary data.</text>
</comment>
<dbReference type="InterPro" id="IPR001509">
    <property type="entry name" value="Epimerase_deHydtase"/>
</dbReference>
<dbReference type="CDD" id="cd08946">
    <property type="entry name" value="SDR_e"/>
    <property type="match status" value="1"/>
</dbReference>
<dbReference type="InterPro" id="IPR036291">
    <property type="entry name" value="NAD(P)-bd_dom_sf"/>
</dbReference>
<dbReference type="AlphaFoldDB" id="A0AAE3FXN1"/>
<gene>
    <name evidence="5" type="ORF">AArcSt2_09115</name>
</gene>
<evidence type="ECO:0000259" key="4">
    <source>
        <dbReference type="Pfam" id="PF01370"/>
    </source>
</evidence>
<dbReference type="Proteomes" id="UP001203207">
    <property type="component" value="Unassembled WGS sequence"/>
</dbReference>
<reference evidence="5" key="1">
    <citation type="journal article" date="2022" name="Syst. Appl. Microbiol.">
        <title>Natronocalculus amylovorans gen. nov., sp. nov., and Natranaeroarchaeum aerophilus sp. nov., dominant culturable amylolytic natronoarchaea from hypersaline soda lakes in southwestern Siberia.</title>
        <authorList>
            <person name="Sorokin D.Y."/>
            <person name="Elcheninov A.G."/>
            <person name="Khizhniak T.V."/>
            <person name="Koenen M."/>
            <person name="Bale N.J."/>
            <person name="Damste J.S.S."/>
            <person name="Kublanov I.V."/>
        </authorList>
    </citation>
    <scope>NUCLEOTIDE SEQUENCE</scope>
    <source>
        <strain evidence="5">AArc-St2</strain>
    </source>
</reference>
<comment type="similarity">
    <text evidence="1">Belongs to the NAD(P)-dependent epimerase/dehydratase family.</text>
</comment>
<evidence type="ECO:0000313" key="6">
    <source>
        <dbReference type="Proteomes" id="UP001203207"/>
    </source>
</evidence>
<dbReference type="GO" id="GO:0016491">
    <property type="term" value="F:oxidoreductase activity"/>
    <property type="evidence" value="ECO:0007669"/>
    <property type="project" value="UniProtKB-KW"/>
</dbReference>
<keyword evidence="3" id="KW-0520">NAD</keyword>
<evidence type="ECO:0000313" key="5">
    <source>
        <dbReference type="EMBL" id="MCL9817101.1"/>
    </source>
</evidence>